<evidence type="ECO:0000259" key="3">
    <source>
        <dbReference type="PROSITE" id="PS50006"/>
    </source>
</evidence>
<accession>A0A366K783</accession>
<protein>
    <recommendedName>
        <fullName evidence="3">FHA domain-containing protein</fullName>
    </recommendedName>
</protein>
<gene>
    <name evidence="4" type="ORF">CRD60_06295</name>
</gene>
<proteinExistence type="predicted"/>
<name>A0A366K783_9BIFI</name>
<dbReference type="OrthoDB" id="3240300at2"/>
<dbReference type="Pfam" id="PF25591">
    <property type="entry name" value="LRV_2"/>
    <property type="match status" value="1"/>
</dbReference>
<feature type="compositionally biased region" description="Polar residues" evidence="2">
    <location>
        <begin position="264"/>
        <end position="273"/>
    </location>
</feature>
<dbReference type="InterPro" id="IPR008984">
    <property type="entry name" value="SMAD_FHA_dom_sf"/>
</dbReference>
<dbReference type="PROSITE" id="PS50006">
    <property type="entry name" value="FHA_DOMAIN"/>
    <property type="match status" value="1"/>
</dbReference>
<dbReference type="AlphaFoldDB" id="A0A366K783"/>
<dbReference type="RefSeq" id="WP_113860437.1">
    <property type="nucleotide sequence ID" value="NZ_PDCG01000005.1"/>
</dbReference>
<dbReference type="Gene3D" id="2.60.200.20">
    <property type="match status" value="1"/>
</dbReference>
<dbReference type="SUPFAM" id="SSF49879">
    <property type="entry name" value="SMAD/FHA domain"/>
    <property type="match status" value="1"/>
</dbReference>
<dbReference type="CDD" id="cd00060">
    <property type="entry name" value="FHA"/>
    <property type="match status" value="1"/>
</dbReference>
<dbReference type="InterPro" id="IPR057893">
    <property type="entry name" value="LRV_2"/>
</dbReference>
<dbReference type="Pfam" id="PF00498">
    <property type="entry name" value="FHA"/>
    <property type="match status" value="1"/>
</dbReference>
<feature type="compositionally biased region" description="Low complexity" evidence="2">
    <location>
        <begin position="287"/>
        <end position="307"/>
    </location>
</feature>
<dbReference type="InterPro" id="IPR000253">
    <property type="entry name" value="FHA_dom"/>
</dbReference>
<organism evidence="4 5">
    <name type="scientific">Bifidobacterium aemilianum</name>
    <dbReference type="NCBI Taxonomy" id="2493120"/>
    <lineage>
        <taxon>Bacteria</taxon>
        <taxon>Bacillati</taxon>
        <taxon>Actinomycetota</taxon>
        <taxon>Actinomycetes</taxon>
        <taxon>Bifidobacteriales</taxon>
        <taxon>Bifidobacteriaceae</taxon>
        <taxon>Bifidobacterium</taxon>
    </lineage>
</organism>
<evidence type="ECO:0000256" key="1">
    <source>
        <dbReference type="ARBA" id="ARBA00022553"/>
    </source>
</evidence>
<keyword evidence="1" id="KW-0597">Phosphoprotein</keyword>
<dbReference type="EMBL" id="PDCG01000005">
    <property type="protein sequence ID" value="RBP97596.1"/>
    <property type="molecule type" value="Genomic_DNA"/>
</dbReference>
<feature type="region of interest" description="Disordered" evidence="2">
    <location>
        <begin position="180"/>
        <end position="327"/>
    </location>
</feature>
<evidence type="ECO:0000256" key="2">
    <source>
        <dbReference type="SAM" id="MobiDB-lite"/>
    </source>
</evidence>
<keyword evidence="5" id="KW-1185">Reference proteome</keyword>
<dbReference type="Proteomes" id="UP000252530">
    <property type="component" value="Unassembled WGS sequence"/>
</dbReference>
<evidence type="ECO:0000313" key="5">
    <source>
        <dbReference type="Proteomes" id="UP000252530"/>
    </source>
</evidence>
<sequence>MAEERAEQRWIIKVNNAEQMSVRPGMSLEIGRKPIRPLAGDGVPRMEIVDKTRSMSKKHARFRVNDQGLASIVDLNSTNGSYLVRPDGGLLRLKPGDEVSLPGSPARIQFGDVPVDFIRVEEPEHGIRREVSDLFTYAARGGKQEPELGEMSVDDILDLRAGEPTTVFDARNVSERIKGLQPAPGASSVVGAPADQTPAAGEQKQAGQSLLTPDSGQVEQEASESSQHPVESISLNIVQPDRLEEAEPRDLFRDALNGGVESGGETTPPQTADRQAMGGTAAEANPTVGTGTVDTGADASQGVASPPVQQPAPQEPGRAAVPVSMPLPQKLEEYGNAQSDLPEADLGAAETSSQTGSIGGSSGLAQDYQPVFEAGSVFERVSRGDFDQHREQVEVDGFTDDQARKSTDFADQFAMAQHQELLPFLAMNPSLYDDLYAWLSAQGNEDIDAALSKNAGYEEYRKAVGK</sequence>
<evidence type="ECO:0000313" key="4">
    <source>
        <dbReference type="EMBL" id="RBP97596.1"/>
    </source>
</evidence>
<feature type="domain" description="FHA" evidence="3">
    <location>
        <begin position="28"/>
        <end position="83"/>
    </location>
</feature>
<comment type="caution">
    <text evidence="4">The sequence shown here is derived from an EMBL/GenBank/DDBJ whole genome shotgun (WGS) entry which is preliminary data.</text>
</comment>
<feature type="compositionally biased region" description="Polar residues" evidence="2">
    <location>
        <begin position="205"/>
        <end position="237"/>
    </location>
</feature>
<feature type="compositionally biased region" description="Basic and acidic residues" evidence="2">
    <location>
        <begin position="241"/>
        <end position="253"/>
    </location>
</feature>
<reference evidence="4 5" key="1">
    <citation type="submission" date="2017-10" db="EMBL/GenBank/DDBJ databases">
        <title>Bifidobacterium xylocopum sp. nov. and Bifidobacterium aemilianum sp. nov., from the carpenter bee (Xylocopa violacea) digestive tract.</title>
        <authorList>
            <person name="Alberoni D."/>
            <person name="Baffoni L."/>
            <person name="Di Gioia D."/>
            <person name="Gaggia F."/>
            <person name="Biavati B."/>
        </authorList>
    </citation>
    <scope>NUCLEOTIDE SEQUENCE [LARGE SCALE GENOMIC DNA]</scope>
    <source>
        <strain evidence="4 5">XV10</strain>
    </source>
</reference>